<dbReference type="PANTHER" id="PTHR13633">
    <property type="entry name" value="MITOCHONDRIAL TRANSCRIPTION RESCUE FACTOR 1"/>
    <property type="match status" value="1"/>
</dbReference>
<reference evidence="4" key="1">
    <citation type="submission" date="2020-03" db="EMBL/GenBank/DDBJ databases">
        <title>Transcriptomic Profiling of the Digestive Tract of the Rat Flea, Xenopsylla cheopis, Following Blood Feeding and Infection with Yersinia pestis.</title>
        <authorList>
            <person name="Bland D.M."/>
            <person name="Martens C.A."/>
            <person name="Virtaneva K."/>
            <person name="Kanakabandi K."/>
            <person name="Long D."/>
            <person name="Rosenke R."/>
            <person name="Saturday G.A."/>
            <person name="Hoyt F.H."/>
            <person name="Bruno D.P."/>
            <person name="Ribeiro J.M.C."/>
            <person name="Hinnebusch J."/>
        </authorList>
    </citation>
    <scope>NUCLEOTIDE SEQUENCE</scope>
</reference>
<dbReference type="GO" id="GO:0003723">
    <property type="term" value="F:RNA binding"/>
    <property type="evidence" value="ECO:0007669"/>
    <property type="project" value="UniProtKB-KW"/>
</dbReference>
<evidence type="ECO:0000259" key="3">
    <source>
        <dbReference type="Pfam" id="PF25818"/>
    </source>
</evidence>
<dbReference type="SUPFAM" id="SSF55174">
    <property type="entry name" value="Alpha-L RNA-binding motif"/>
    <property type="match status" value="1"/>
</dbReference>
<evidence type="ECO:0000313" key="4">
    <source>
        <dbReference type="EMBL" id="NOV47765.1"/>
    </source>
</evidence>
<sequence length="195" mass="21920">MATSCLGRILYKSCSNSILSAIAFRGCMVTLGVTHSNHIKLNPMPTFISQNVRLKYSSKGKGNIKDEDSDTDSDEEEYFENERDSKIVKTKLNSLRADLILKSGLSIARNKIEEHFYQSKIRVNGEKILKKSLQLQVGDEIDVIKGPSPLNPEHLIISRVVVVSATPKEGNLLTVLRRYKTMTVENYKDAFRASE</sequence>
<dbReference type="AlphaFoldDB" id="A0A6M2DN83"/>
<dbReference type="GO" id="GO:1903108">
    <property type="term" value="P:regulation of mitochondrial transcription"/>
    <property type="evidence" value="ECO:0007669"/>
    <property type="project" value="TreeGrafter"/>
</dbReference>
<dbReference type="EMBL" id="GIIL01004039">
    <property type="protein sequence ID" value="NOV47765.1"/>
    <property type="molecule type" value="Transcribed_RNA"/>
</dbReference>
<feature type="region of interest" description="Disordered" evidence="2">
    <location>
        <begin position="59"/>
        <end position="78"/>
    </location>
</feature>
<feature type="compositionally biased region" description="Acidic residues" evidence="2">
    <location>
        <begin position="67"/>
        <end position="78"/>
    </location>
</feature>
<dbReference type="PANTHER" id="PTHR13633:SF3">
    <property type="entry name" value="MITOCHONDRIAL TRANSCRIPTION RESCUE FACTOR 1"/>
    <property type="match status" value="1"/>
</dbReference>
<accession>A0A6M2DN83</accession>
<dbReference type="PROSITE" id="PS50889">
    <property type="entry name" value="S4"/>
    <property type="match status" value="1"/>
</dbReference>
<feature type="domain" description="Mitochondrial transcription rescue factor 1 C-terminal" evidence="3">
    <location>
        <begin position="89"/>
        <end position="184"/>
    </location>
</feature>
<dbReference type="InterPro" id="IPR057896">
    <property type="entry name" value="MTRES1_C"/>
</dbReference>
<keyword evidence="1" id="KW-0694">RNA-binding</keyword>
<dbReference type="GO" id="GO:0005739">
    <property type="term" value="C:mitochondrion"/>
    <property type="evidence" value="ECO:0007669"/>
    <property type="project" value="TreeGrafter"/>
</dbReference>
<name>A0A6M2DN83_XENCH</name>
<protein>
    <recommendedName>
        <fullName evidence="3">Mitochondrial transcription rescue factor 1 C-terminal domain-containing protein</fullName>
    </recommendedName>
</protein>
<proteinExistence type="predicted"/>
<evidence type="ECO:0000256" key="2">
    <source>
        <dbReference type="SAM" id="MobiDB-lite"/>
    </source>
</evidence>
<dbReference type="CDD" id="cd00165">
    <property type="entry name" value="S4"/>
    <property type="match status" value="1"/>
</dbReference>
<dbReference type="Pfam" id="PF25818">
    <property type="entry name" value="MTRES1_C"/>
    <property type="match status" value="1"/>
</dbReference>
<evidence type="ECO:0000256" key="1">
    <source>
        <dbReference type="PROSITE-ProRule" id="PRU00182"/>
    </source>
</evidence>
<organism evidence="4">
    <name type="scientific">Xenopsylla cheopis</name>
    <name type="common">Oriental rat flea</name>
    <name type="synonym">Pulex cheopis</name>
    <dbReference type="NCBI Taxonomy" id="163159"/>
    <lineage>
        <taxon>Eukaryota</taxon>
        <taxon>Metazoa</taxon>
        <taxon>Ecdysozoa</taxon>
        <taxon>Arthropoda</taxon>
        <taxon>Hexapoda</taxon>
        <taxon>Insecta</taxon>
        <taxon>Pterygota</taxon>
        <taxon>Neoptera</taxon>
        <taxon>Endopterygota</taxon>
        <taxon>Siphonaptera</taxon>
        <taxon>Pulicidae</taxon>
        <taxon>Xenopsyllinae</taxon>
        <taxon>Xenopsylla</taxon>
    </lineage>
</organism>